<dbReference type="EMBL" id="JH159151">
    <property type="protein sequence ID" value="EGZ29718.1"/>
    <property type="molecule type" value="Genomic_DNA"/>
</dbReference>
<sequence length="102" mass="10656">MAARLLLARAAGRPRWAAPLVTRSSPSSSLAAFGRLAARAPPVAHPLARRGAFASSQFPGIQSSFFSSLTKPQAPEDKKPKAGEDVGAVKPKSDAFGIEKDT</sequence>
<proteinExistence type="predicted"/>
<evidence type="ECO:0000313" key="2">
    <source>
        <dbReference type="EMBL" id="EGZ29718.1"/>
    </source>
</evidence>
<feature type="compositionally biased region" description="Basic and acidic residues" evidence="1">
    <location>
        <begin position="74"/>
        <end position="84"/>
    </location>
</feature>
<dbReference type="GeneID" id="20639258"/>
<keyword evidence="3" id="KW-1185">Reference proteome</keyword>
<feature type="non-terminal residue" evidence="2">
    <location>
        <position position="102"/>
    </location>
</feature>
<feature type="region of interest" description="Disordered" evidence="1">
    <location>
        <begin position="65"/>
        <end position="102"/>
    </location>
</feature>
<feature type="compositionally biased region" description="Basic and acidic residues" evidence="1">
    <location>
        <begin position="91"/>
        <end position="102"/>
    </location>
</feature>
<reference evidence="2 3" key="1">
    <citation type="journal article" date="2006" name="Science">
        <title>Phytophthora genome sequences uncover evolutionary origins and mechanisms of pathogenesis.</title>
        <authorList>
            <person name="Tyler B.M."/>
            <person name="Tripathy S."/>
            <person name="Zhang X."/>
            <person name="Dehal P."/>
            <person name="Jiang R.H."/>
            <person name="Aerts A."/>
            <person name="Arredondo F.D."/>
            <person name="Baxter L."/>
            <person name="Bensasson D."/>
            <person name="Beynon J.L."/>
            <person name="Chapman J."/>
            <person name="Damasceno C.M."/>
            <person name="Dorrance A.E."/>
            <person name="Dou D."/>
            <person name="Dickerman A.W."/>
            <person name="Dubchak I.L."/>
            <person name="Garbelotto M."/>
            <person name="Gijzen M."/>
            <person name="Gordon S.G."/>
            <person name="Govers F."/>
            <person name="Grunwald N.J."/>
            <person name="Huang W."/>
            <person name="Ivors K.L."/>
            <person name="Jones R.W."/>
            <person name="Kamoun S."/>
            <person name="Krampis K."/>
            <person name="Lamour K.H."/>
            <person name="Lee M.K."/>
            <person name="McDonald W.H."/>
            <person name="Medina M."/>
            <person name="Meijer H.J."/>
            <person name="Nordberg E.K."/>
            <person name="Maclean D.J."/>
            <person name="Ospina-Giraldo M.D."/>
            <person name="Morris P.F."/>
            <person name="Phuntumart V."/>
            <person name="Putnam N.H."/>
            <person name="Rash S."/>
            <person name="Rose J.K."/>
            <person name="Sakihama Y."/>
            <person name="Salamov A.A."/>
            <person name="Savidor A."/>
            <person name="Scheuring C.F."/>
            <person name="Smith B.M."/>
            <person name="Sobral B.W."/>
            <person name="Terry A."/>
            <person name="Torto-Alalibo T.A."/>
            <person name="Win J."/>
            <person name="Xu Z."/>
            <person name="Zhang H."/>
            <person name="Grigoriev I.V."/>
            <person name="Rokhsar D.S."/>
            <person name="Boore J.L."/>
        </authorList>
    </citation>
    <scope>NUCLEOTIDE SEQUENCE [LARGE SCALE GENOMIC DNA]</scope>
    <source>
        <strain evidence="2 3">P6497</strain>
    </source>
</reference>
<dbReference type="Proteomes" id="UP000002640">
    <property type="component" value="Unassembled WGS sequence"/>
</dbReference>
<dbReference type="AlphaFoldDB" id="G4YJC1"/>
<organism evidence="2 3">
    <name type="scientific">Phytophthora sojae (strain P6497)</name>
    <name type="common">Soybean stem and root rot agent</name>
    <name type="synonym">Phytophthora megasperma f. sp. glycines</name>
    <dbReference type="NCBI Taxonomy" id="1094619"/>
    <lineage>
        <taxon>Eukaryota</taxon>
        <taxon>Sar</taxon>
        <taxon>Stramenopiles</taxon>
        <taxon>Oomycota</taxon>
        <taxon>Peronosporomycetes</taxon>
        <taxon>Peronosporales</taxon>
        <taxon>Peronosporaceae</taxon>
        <taxon>Phytophthora</taxon>
    </lineage>
</organism>
<evidence type="ECO:0000256" key="1">
    <source>
        <dbReference type="SAM" id="MobiDB-lite"/>
    </source>
</evidence>
<dbReference type="InParanoid" id="G4YJC1"/>
<gene>
    <name evidence="2" type="ORF">PHYSODRAFT_261225</name>
</gene>
<name>G4YJC1_PHYSP</name>
<dbReference type="RefSeq" id="XP_009516993.1">
    <property type="nucleotide sequence ID" value="XM_009518698.1"/>
</dbReference>
<evidence type="ECO:0000313" key="3">
    <source>
        <dbReference type="Proteomes" id="UP000002640"/>
    </source>
</evidence>
<dbReference type="KEGG" id="psoj:PHYSODRAFT_261225"/>
<protein>
    <submittedName>
        <fullName evidence="2">Uncharacterized protein</fullName>
    </submittedName>
</protein>
<accession>G4YJC1</accession>